<dbReference type="InterPro" id="IPR017871">
    <property type="entry name" value="ABC_transporter-like_CS"/>
</dbReference>
<keyword evidence="5 7" id="KW-1133">Transmembrane helix</keyword>
<dbReference type="GO" id="GO:0140359">
    <property type="term" value="F:ABC-type transporter activity"/>
    <property type="evidence" value="ECO:0007669"/>
    <property type="project" value="InterPro"/>
</dbReference>
<dbReference type="Gene3D" id="3.40.50.300">
    <property type="entry name" value="P-loop containing nucleotide triphosphate hydrolases"/>
    <property type="match status" value="1"/>
</dbReference>
<accession>A0A1M5TEQ0</accession>
<proteinExistence type="predicted"/>
<evidence type="ECO:0000256" key="3">
    <source>
        <dbReference type="ARBA" id="ARBA00022741"/>
    </source>
</evidence>
<evidence type="ECO:0000313" key="11">
    <source>
        <dbReference type="Proteomes" id="UP000184211"/>
    </source>
</evidence>
<feature type="transmembrane region" description="Helical" evidence="7">
    <location>
        <begin position="127"/>
        <end position="147"/>
    </location>
</feature>
<keyword evidence="2 7" id="KW-0812">Transmembrane</keyword>
<dbReference type="PROSITE" id="PS50929">
    <property type="entry name" value="ABC_TM1F"/>
    <property type="match status" value="1"/>
</dbReference>
<feature type="transmembrane region" description="Helical" evidence="7">
    <location>
        <begin position="248"/>
        <end position="275"/>
    </location>
</feature>
<dbReference type="PROSITE" id="PS50893">
    <property type="entry name" value="ABC_TRANSPORTER_2"/>
    <property type="match status" value="1"/>
</dbReference>
<keyword evidence="6 7" id="KW-0472">Membrane</keyword>
<dbReference type="STRING" id="870908.SAMN04488044_2666"/>
<evidence type="ECO:0000256" key="1">
    <source>
        <dbReference type="ARBA" id="ARBA00004651"/>
    </source>
</evidence>
<dbReference type="EMBL" id="FQWM01000005">
    <property type="protein sequence ID" value="SHH49120.1"/>
    <property type="molecule type" value="Genomic_DNA"/>
</dbReference>
<keyword evidence="11" id="KW-1185">Reference proteome</keyword>
<protein>
    <submittedName>
        <fullName evidence="10">ATP-binding cassette, subfamily C</fullName>
    </submittedName>
</protein>
<dbReference type="InterPro" id="IPR027417">
    <property type="entry name" value="P-loop_NTPase"/>
</dbReference>
<comment type="subcellular location">
    <subcellularLocation>
        <location evidence="1">Cell membrane</location>
        <topology evidence="1">Multi-pass membrane protein</topology>
    </subcellularLocation>
</comment>
<dbReference type="GO" id="GO:0005886">
    <property type="term" value="C:plasma membrane"/>
    <property type="evidence" value="ECO:0007669"/>
    <property type="project" value="UniProtKB-SubCell"/>
</dbReference>
<dbReference type="GO" id="GO:0030256">
    <property type="term" value="C:type I protein secretion system complex"/>
    <property type="evidence" value="ECO:0007669"/>
    <property type="project" value="InterPro"/>
</dbReference>
<gene>
    <name evidence="10" type="ORF">SAMN04488044_2666</name>
</gene>
<dbReference type="SMART" id="SM00382">
    <property type="entry name" value="AAA"/>
    <property type="match status" value="1"/>
</dbReference>
<sequence>MAQRNLLEKILKAGRQQFPSLFVLSFLTNLLLLVSSIYMLQVFDRVLASGSIDTLIWLTIIAVLAILSYGFLEFARRKILSRNSTWIVENLSPEILRRNVSARLKVGRSPASLGDVRDLRNFVGGDAILAFFDAPWSPVFIAIIWLMHPILGVIAVTGAVVLLTIGILNDVITRRPMAQSNAHMRQVYGDAEAFVHNADVLEGMGMTETVAQRWRQRYGEAEREGAGAVEAALILYNMSRSIRLGFQIAILGAGAALVLRAELTAGGMIAASIILARALSPVERAISAWKGFGSYRLAKAKLAHLFRITDAPADRISLEKPKGRLSARELRYLAPETQEALIKTVTFQLSPGQICAVLGPSGSGKSSLCRLLVGAWKPSFGEVRLDGADMQEWPSEERGRYVGFLPQDVDLFSGTIAENIARMGPVIDEKVLAAAQKSGAHDMILSLPEGYETQLGLYSDQLSGGQKQRIGLARALYGDPSLLVLDEPSSNLDGNGEIALQKALQLMKAAAQTVVVVTHVPSLLKQADKIAVVNAGTMIKFGDRDEILKDMIPKDRVPHQKPHAAE</sequence>
<dbReference type="SUPFAM" id="SSF52540">
    <property type="entry name" value="P-loop containing nucleoside triphosphate hydrolases"/>
    <property type="match status" value="1"/>
</dbReference>
<dbReference type="InterPro" id="IPR003439">
    <property type="entry name" value="ABC_transporter-like_ATP-bd"/>
</dbReference>
<dbReference type="Pfam" id="PF00005">
    <property type="entry name" value="ABC_tran"/>
    <property type="match status" value="1"/>
</dbReference>
<organism evidence="10 11">
    <name type="scientific">Cognatishimia maritima</name>
    <dbReference type="NCBI Taxonomy" id="870908"/>
    <lineage>
        <taxon>Bacteria</taxon>
        <taxon>Pseudomonadati</taxon>
        <taxon>Pseudomonadota</taxon>
        <taxon>Alphaproteobacteria</taxon>
        <taxon>Rhodobacterales</taxon>
        <taxon>Paracoccaceae</taxon>
        <taxon>Cognatishimia</taxon>
    </lineage>
</organism>
<dbReference type="InterPro" id="IPR036640">
    <property type="entry name" value="ABC1_TM_sf"/>
</dbReference>
<dbReference type="GO" id="GO:0005524">
    <property type="term" value="F:ATP binding"/>
    <property type="evidence" value="ECO:0007669"/>
    <property type="project" value="UniProtKB-KW"/>
</dbReference>
<dbReference type="AlphaFoldDB" id="A0A1M5TEQ0"/>
<dbReference type="Pfam" id="PF00664">
    <property type="entry name" value="ABC_membrane"/>
    <property type="match status" value="1"/>
</dbReference>
<evidence type="ECO:0000256" key="4">
    <source>
        <dbReference type="ARBA" id="ARBA00022840"/>
    </source>
</evidence>
<feature type="transmembrane region" description="Helical" evidence="7">
    <location>
        <begin position="21"/>
        <end position="43"/>
    </location>
</feature>
<evidence type="ECO:0000256" key="6">
    <source>
        <dbReference type="ARBA" id="ARBA00023136"/>
    </source>
</evidence>
<feature type="domain" description="ABC transmembrane type-1" evidence="9">
    <location>
        <begin position="21"/>
        <end position="294"/>
    </location>
</feature>
<dbReference type="PROSITE" id="PS00211">
    <property type="entry name" value="ABC_TRANSPORTER_1"/>
    <property type="match status" value="1"/>
</dbReference>
<feature type="transmembrane region" description="Helical" evidence="7">
    <location>
        <begin position="55"/>
        <end position="72"/>
    </location>
</feature>
<evidence type="ECO:0000256" key="7">
    <source>
        <dbReference type="SAM" id="Phobius"/>
    </source>
</evidence>
<feature type="domain" description="ABC transporter" evidence="8">
    <location>
        <begin position="325"/>
        <end position="560"/>
    </location>
</feature>
<keyword evidence="4 10" id="KW-0067">ATP-binding</keyword>
<dbReference type="GO" id="GO:0030253">
    <property type="term" value="P:protein secretion by the type I secretion system"/>
    <property type="evidence" value="ECO:0007669"/>
    <property type="project" value="InterPro"/>
</dbReference>
<dbReference type="NCBIfam" id="TIGR01842">
    <property type="entry name" value="type_I_sec_PrtD"/>
    <property type="match status" value="1"/>
</dbReference>
<evidence type="ECO:0000256" key="5">
    <source>
        <dbReference type="ARBA" id="ARBA00022989"/>
    </source>
</evidence>
<dbReference type="Gene3D" id="1.20.1560.10">
    <property type="entry name" value="ABC transporter type 1, transmembrane domain"/>
    <property type="match status" value="1"/>
</dbReference>
<evidence type="ECO:0000313" key="10">
    <source>
        <dbReference type="EMBL" id="SHH49120.1"/>
    </source>
</evidence>
<dbReference type="InterPro" id="IPR011527">
    <property type="entry name" value="ABC1_TM_dom"/>
</dbReference>
<dbReference type="PANTHER" id="PTHR24221">
    <property type="entry name" value="ATP-BINDING CASSETTE SUB-FAMILY B"/>
    <property type="match status" value="1"/>
</dbReference>
<evidence type="ECO:0000256" key="2">
    <source>
        <dbReference type="ARBA" id="ARBA00022692"/>
    </source>
</evidence>
<dbReference type="InterPro" id="IPR010128">
    <property type="entry name" value="ATPase_T1SS_PrtD-like"/>
</dbReference>
<evidence type="ECO:0000259" key="9">
    <source>
        <dbReference type="PROSITE" id="PS50929"/>
    </source>
</evidence>
<dbReference type="GO" id="GO:0016887">
    <property type="term" value="F:ATP hydrolysis activity"/>
    <property type="evidence" value="ECO:0007669"/>
    <property type="project" value="InterPro"/>
</dbReference>
<reference evidence="11" key="1">
    <citation type="submission" date="2016-11" db="EMBL/GenBank/DDBJ databases">
        <authorList>
            <person name="Varghese N."/>
            <person name="Submissions S."/>
        </authorList>
    </citation>
    <scope>NUCLEOTIDE SEQUENCE [LARGE SCALE GENOMIC DNA]</scope>
    <source>
        <strain evidence="11">DSM 28223</strain>
    </source>
</reference>
<dbReference type="Proteomes" id="UP000184211">
    <property type="component" value="Unassembled WGS sequence"/>
</dbReference>
<dbReference type="RefSeq" id="WP_072793510.1">
    <property type="nucleotide sequence ID" value="NZ_FQWM01000005.1"/>
</dbReference>
<dbReference type="PANTHER" id="PTHR24221:SF248">
    <property type="entry name" value="ABC TRANSPORTER TRANSMEMBRANE REGION"/>
    <property type="match status" value="1"/>
</dbReference>
<feature type="transmembrane region" description="Helical" evidence="7">
    <location>
        <begin position="153"/>
        <end position="172"/>
    </location>
</feature>
<keyword evidence="3" id="KW-0547">Nucleotide-binding</keyword>
<dbReference type="InterPro" id="IPR003593">
    <property type="entry name" value="AAA+_ATPase"/>
</dbReference>
<dbReference type="SUPFAM" id="SSF90123">
    <property type="entry name" value="ABC transporter transmembrane region"/>
    <property type="match status" value="1"/>
</dbReference>
<evidence type="ECO:0000259" key="8">
    <source>
        <dbReference type="PROSITE" id="PS50893"/>
    </source>
</evidence>
<dbReference type="OrthoDB" id="9808328at2"/>
<name>A0A1M5TEQ0_9RHOB</name>
<dbReference type="InterPro" id="IPR039421">
    <property type="entry name" value="Type_1_exporter"/>
</dbReference>
<dbReference type="GO" id="GO:0034040">
    <property type="term" value="F:ATPase-coupled lipid transmembrane transporter activity"/>
    <property type="evidence" value="ECO:0007669"/>
    <property type="project" value="TreeGrafter"/>
</dbReference>